<gene>
    <name evidence="2" type="primary">mobC</name>
    <name evidence="2" type="ORF">RPE78_05575</name>
</gene>
<reference evidence="2 3" key="1">
    <citation type="submission" date="2023-09" db="EMBL/GenBank/DDBJ databases">
        <title>Thioclava shenzhenensis sp. nov., a multidrug resistant bacteria-antagonizing species isolated from coastal seawater.</title>
        <authorList>
            <person name="Long M."/>
        </authorList>
    </citation>
    <scope>NUCLEOTIDE SEQUENCE [LARGE SCALE GENOMIC DNA]</scope>
    <source>
        <strain evidence="2 3">FTW29</strain>
    </source>
</reference>
<evidence type="ECO:0000313" key="2">
    <source>
        <dbReference type="EMBL" id="WRY34759.1"/>
    </source>
</evidence>
<sequence length="154" mass="16986">MTDPQQRVRFDQKTARSPVLHTGPCEGPAAPSNPAKSRTPKYAEPLTETIAFRCSASEKARLEVEARSARRPLAELLRERLPLVRSGHRKVVPEADPDLLVALSRIGANLNQMARALNAARKLEVYDRLDTLAIAASLVAIERKLDGLREDGRS</sequence>
<name>A0ABZ1E119_9RHOB</name>
<protein>
    <submittedName>
        <fullName evidence="2">Plasmid mobilization relaxosome protein MobC</fullName>
    </submittedName>
</protein>
<feature type="region of interest" description="Disordered" evidence="1">
    <location>
        <begin position="1"/>
        <end position="42"/>
    </location>
</feature>
<feature type="compositionally biased region" description="Basic and acidic residues" evidence="1">
    <location>
        <begin position="1"/>
        <end position="14"/>
    </location>
</feature>
<dbReference type="InterPro" id="IPR053842">
    <property type="entry name" value="NikA-like"/>
</dbReference>
<dbReference type="Proteomes" id="UP001623290">
    <property type="component" value="Chromosome"/>
</dbReference>
<dbReference type="Pfam" id="PF21983">
    <property type="entry name" value="NikA-like"/>
    <property type="match status" value="1"/>
</dbReference>
<organism evidence="2 3">
    <name type="scientific">Thioclava litoralis</name>
    <dbReference type="NCBI Taxonomy" id="3076557"/>
    <lineage>
        <taxon>Bacteria</taxon>
        <taxon>Pseudomonadati</taxon>
        <taxon>Pseudomonadota</taxon>
        <taxon>Alphaproteobacteria</taxon>
        <taxon>Rhodobacterales</taxon>
        <taxon>Paracoccaceae</taxon>
        <taxon>Thioclava</taxon>
    </lineage>
</organism>
<evidence type="ECO:0000256" key="1">
    <source>
        <dbReference type="SAM" id="MobiDB-lite"/>
    </source>
</evidence>
<accession>A0ABZ1E119</accession>
<dbReference type="RefSeq" id="WP_406721453.1">
    <property type="nucleotide sequence ID" value="NZ_CP135443.1"/>
</dbReference>
<keyword evidence="3" id="KW-1185">Reference proteome</keyword>
<dbReference type="EMBL" id="CP135443">
    <property type="protein sequence ID" value="WRY34759.1"/>
    <property type="molecule type" value="Genomic_DNA"/>
</dbReference>
<proteinExistence type="predicted"/>
<evidence type="ECO:0000313" key="3">
    <source>
        <dbReference type="Proteomes" id="UP001623290"/>
    </source>
</evidence>